<proteinExistence type="predicted"/>
<dbReference type="EMBL" id="BAABKY010000006">
    <property type="protein sequence ID" value="GAA5083007.1"/>
    <property type="molecule type" value="Genomic_DNA"/>
</dbReference>
<protein>
    <submittedName>
        <fullName evidence="1">Uncharacterized protein</fullName>
    </submittedName>
</protein>
<evidence type="ECO:0000313" key="1">
    <source>
        <dbReference type="EMBL" id="GAA5083007.1"/>
    </source>
</evidence>
<accession>A0ABP9LVE4</accession>
<dbReference type="Proteomes" id="UP001501083">
    <property type="component" value="Unassembled WGS sequence"/>
</dbReference>
<gene>
    <name evidence="1" type="ORF">GCM10025759_35450</name>
</gene>
<organism evidence="1 2">
    <name type="scientific">Lysobacter panacisoli</name>
    <dbReference type="NCBI Taxonomy" id="1255263"/>
    <lineage>
        <taxon>Bacteria</taxon>
        <taxon>Pseudomonadati</taxon>
        <taxon>Pseudomonadota</taxon>
        <taxon>Gammaproteobacteria</taxon>
        <taxon>Lysobacterales</taxon>
        <taxon>Lysobacteraceae</taxon>
        <taxon>Lysobacter</taxon>
    </lineage>
</organism>
<comment type="caution">
    <text evidence="1">The sequence shown here is derived from an EMBL/GenBank/DDBJ whole genome shotgun (WGS) entry which is preliminary data.</text>
</comment>
<reference evidence="2" key="1">
    <citation type="journal article" date="2019" name="Int. J. Syst. Evol. Microbiol.">
        <title>The Global Catalogue of Microorganisms (GCM) 10K type strain sequencing project: providing services to taxonomists for standard genome sequencing and annotation.</title>
        <authorList>
            <consortium name="The Broad Institute Genomics Platform"/>
            <consortium name="The Broad Institute Genome Sequencing Center for Infectious Disease"/>
            <person name="Wu L."/>
            <person name="Ma J."/>
        </authorList>
    </citation>
    <scope>NUCLEOTIDE SEQUENCE [LARGE SCALE GENOMIC DNA]</scope>
    <source>
        <strain evidence="2">JCM 19212</strain>
    </source>
</reference>
<evidence type="ECO:0000313" key="2">
    <source>
        <dbReference type="Proteomes" id="UP001501083"/>
    </source>
</evidence>
<sequence>MPVRELVQVRYRLLEGEESATSAAILGESHDFGGELVLGFRDGHEVFVSWVGDPVQYAIGAREDSHFRADAALSEHDVSDSRMWRELLGCDVSFRFTAADNQILEISSIEDRVLVCAFECGHWWADALTICRQEPAPYDVRT</sequence>
<name>A0ABP9LVE4_9GAMM</name>
<keyword evidence="2" id="KW-1185">Reference proteome</keyword>